<accession>A0A1I7T6S4</accession>
<reference evidence="3" key="1">
    <citation type="submission" date="2016-11" db="UniProtKB">
        <authorList>
            <consortium name="WormBaseParasite"/>
        </authorList>
    </citation>
    <scope>IDENTIFICATION</scope>
</reference>
<dbReference type="STRING" id="1561998.A0A1I7T6S4"/>
<dbReference type="InterPro" id="IPR019428">
    <property type="entry name" value="7TM_GPCR_serpentine_rcpt_Str"/>
</dbReference>
<feature type="transmembrane region" description="Helical" evidence="1">
    <location>
        <begin position="13"/>
        <end position="31"/>
    </location>
</feature>
<sequence>MINSDLPILFDKIGFAVSFIANLFMIYLTVFHIKKMSGTYKKMVIMFAICGIIFTLVEVIARPFAHNYNKCLAFFSLNTYLSQNLVKEIIFENYGLVMEHLVRFIIIPYASDNSLRWKNLLFCLLKGLLVWLHYAVIVYCGLRMHFNMKKELNNFSIRHRKLHKQFFYALVAQSLGPTVLLFIPAAPLLLTPLVHPYMNMEINWQTGWLFSLMSVYPPFDSIAFMLIVTEYRKVIMNRLSYMLSRHPFKRPTDAPNINESNNGPKIE</sequence>
<keyword evidence="2" id="KW-1185">Reference proteome</keyword>
<feature type="transmembrane region" description="Helical" evidence="1">
    <location>
        <begin position="43"/>
        <end position="65"/>
    </location>
</feature>
<dbReference type="PANTHER" id="PTHR46178">
    <property type="entry name" value="SEVEN TM RECEPTOR"/>
    <property type="match status" value="1"/>
</dbReference>
<keyword evidence="1" id="KW-1133">Transmembrane helix</keyword>
<dbReference type="Pfam" id="PF10326">
    <property type="entry name" value="7TM_GPCR_Str"/>
    <property type="match status" value="2"/>
</dbReference>
<organism evidence="2 3">
    <name type="scientific">Caenorhabditis tropicalis</name>
    <dbReference type="NCBI Taxonomy" id="1561998"/>
    <lineage>
        <taxon>Eukaryota</taxon>
        <taxon>Metazoa</taxon>
        <taxon>Ecdysozoa</taxon>
        <taxon>Nematoda</taxon>
        <taxon>Chromadorea</taxon>
        <taxon>Rhabditida</taxon>
        <taxon>Rhabditina</taxon>
        <taxon>Rhabditomorpha</taxon>
        <taxon>Rhabditoidea</taxon>
        <taxon>Rhabditidae</taxon>
        <taxon>Peloderinae</taxon>
        <taxon>Caenorhabditis</taxon>
    </lineage>
</organism>
<feature type="transmembrane region" description="Helical" evidence="1">
    <location>
        <begin position="208"/>
        <end position="228"/>
    </location>
</feature>
<dbReference type="SUPFAM" id="SSF81321">
    <property type="entry name" value="Family A G protein-coupled receptor-like"/>
    <property type="match status" value="1"/>
</dbReference>
<evidence type="ECO:0000256" key="1">
    <source>
        <dbReference type="SAM" id="Phobius"/>
    </source>
</evidence>
<protein>
    <submittedName>
        <fullName evidence="3">Serpentine Receptor, class J</fullName>
    </submittedName>
</protein>
<dbReference type="WBParaSite" id="Csp11.Scaffold522.g2958.t1">
    <property type="protein sequence ID" value="Csp11.Scaffold522.g2958.t1"/>
    <property type="gene ID" value="Csp11.Scaffold522.g2958"/>
</dbReference>
<feature type="transmembrane region" description="Helical" evidence="1">
    <location>
        <begin position="166"/>
        <end position="188"/>
    </location>
</feature>
<feature type="transmembrane region" description="Helical" evidence="1">
    <location>
        <begin position="119"/>
        <end position="142"/>
    </location>
</feature>
<evidence type="ECO:0000313" key="3">
    <source>
        <dbReference type="WBParaSite" id="Csp11.Scaffold522.g2958.t1"/>
    </source>
</evidence>
<dbReference type="Proteomes" id="UP000095282">
    <property type="component" value="Unplaced"/>
</dbReference>
<name>A0A1I7T6S4_9PELO</name>
<evidence type="ECO:0000313" key="2">
    <source>
        <dbReference type="Proteomes" id="UP000095282"/>
    </source>
</evidence>
<dbReference type="AlphaFoldDB" id="A0A1I7T6S4"/>
<keyword evidence="1" id="KW-0472">Membrane</keyword>
<keyword evidence="1" id="KW-0812">Transmembrane</keyword>
<dbReference type="PANTHER" id="PTHR46178:SF3">
    <property type="entry name" value="SEVEN TM RECEPTOR"/>
    <property type="match status" value="1"/>
</dbReference>
<proteinExistence type="predicted"/>
<dbReference type="eggNOG" id="ENOG502TJK1">
    <property type="taxonomic scope" value="Eukaryota"/>
</dbReference>